<accession>A0A4R6QS52</accession>
<dbReference type="EMBL" id="SNXS01000001">
    <property type="protein sequence ID" value="TDP74151.1"/>
    <property type="molecule type" value="Genomic_DNA"/>
</dbReference>
<sequence length="345" mass="36836">MTKTLLALALLCASIGSTIAAPAQPLLFVSNRGGNAQIHVMNADGSGEHALTRGPAENTEPAWSPDGKRIVFTSYRDGNAEVYVMQADGSRATRLTVNDQADNAPVWLPDGRIVFRSLRSGWANFYAMQADGADVTPLTTGDGDKGPPVPSPDGRWLAFVAFSEKGGSEIHLMPAAGGKPRDLTSALSKGGKSFPSWSPDSRRLAYVEAKSPAMNVQVVNVDGTQPAKLTDNAYTNAFPIWAPDGRRIAFVSSREGTRTEMARGDIYVMNADGSSVVNLTHHPDEDNYPAWAADGSAIYFVSLRDGNAQLYAVPLNGNAPSRLTHNSGHDVGVRPLRLQPPTLTH</sequence>
<name>A0A4R6QS52_9BURK</name>
<evidence type="ECO:0000313" key="5">
    <source>
        <dbReference type="Proteomes" id="UP000295361"/>
    </source>
</evidence>
<dbReference type="RefSeq" id="WP_133698806.1">
    <property type="nucleotide sequence ID" value="NZ_SNXS01000001.1"/>
</dbReference>
<evidence type="ECO:0000256" key="2">
    <source>
        <dbReference type="SAM" id="MobiDB-lite"/>
    </source>
</evidence>
<dbReference type="OrthoDB" id="262125at2"/>
<feature type="chain" id="PRO_5020203109" evidence="3">
    <location>
        <begin position="21"/>
        <end position="345"/>
    </location>
</feature>
<gene>
    <name evidence="4" type="ORF">DES47_101203</name>
</gene>
<dbReference type="InterPro" id="IPR011659">
    <property type="entry name" value="WD40"/>
</dbReference>
<keyword evidence="5" id="KW-1185">Reference proteome</keyword>
<dbReference type="SUPFAM" id="SSF82171">
    <property type="entry name" value="DPP6 N-terminal domain-like"/>
    <property type="match status" value="1"/>
</dbReference>
<evidence type="ECO:0000256" key="3">
    <source>
        <dbReference type="SAM" id="SignalP"/>
    </source>
</evidence>
<comment type="similarity">
    <text evidence="1">Belongs to the TolB family.</text>
</comment>
<evidence type="ECO:0000313" key="4">
    <source>
        <dbReference type="EMBL" id="TDP74151.1"/>
    </source>
</evidence>
<dbReference type="Gene3D" id="2.120.10.30">
    <property type="entry name" value="TolB, C-terminal domain"/>
    <property type="match status" value="2"/>
</dbReference>
<dbReference type="InterPro" id="IPR011042">
    <property type="entry name" value="6-blade_b-propeller_TolB-like"/>
</dbReference>
<dbReference type="PANTHER" id="PTHR36842">
    <property type="entry name" value="PROTEIN TOLB HOMOLOG"/>
    <property type="match status" value="1"/>
</dbReference>
<feature type="region of interest" description="Disordered" evidence="2">
    <location>
        <begin position="322"/>
        <end position="345"/>
    </location>
</feature>
<dbReference type="Pfam" id="PF07676">
    <property type="entry name" value="PD40"/>
    <property type="match status" value="6"/>
</dbReference>
<feature type="region of interest" description="Disordered" evidence="2">
    <location>
        <begin position="46"/>
        <end position="65"/>
    </location>
</feature>
<keyword evidence="3" id="KW-0732">Signal</keyword>
<protein>
    <submittedName>
        <fullName evidence="4">WD40 repeat protein</fullName>
    </submittedName>
</protein>
<organism evidence="4 5">
    <name type="scientific">Roseateles toxinivorans</name>
    <dbReference type="NCBI Taxonomy" id="270368"/>
    <lineage>
        <taxon>Bacteria</taxon>
        <taxon>Pseudomonadati</taxon>
        <taxon>Pseudomonadota</taxon>
        <taxon>Betaproteobacteria</taxon>
        <taxon>Burkholderiales</taxon>
        <taxon>Sphaerotilaceae</taxon>
        <taxon>Roseateles</taxon>
    </lineage>
</organism>
<dbReference type="AlphaFoldDB" id="A0A4R6QS52"/>
<dbReference type="InParanoid" id="A0A4R6QS52"/>
<dbReference type="Gene3D" id="2.120.10.60">
    <property type="entry name" value="Tricorn protease N-terminal domain"/>
    <property type="match status" value="2"/>
</dbReference>
<proteinExistence type="inferred from homology"/>
<dbReference type="Proteomes" id="UP000295361">
    <property type="component" value="Unassembled WGS sequence"/>
</dbReference>
<feature type="signal peptide" evidence="3">
    <location>
        <begin position="1"/>
        <end position="20"/>
    </location>
</feature>
<reference evidence="4 5" key="1">
    <citation type="submission" date="2019-03" db="EMBL/GenBank/DDBJ databases">
        <title>Genomic Encyclopedia of Type Strains, Phase IV (KMG-IV): sequencing the most valuable type-strain genomes for metagenomic binning, comparative biology and taxonomic classification.</title>
        <authorList>
            <person name="Goeker M."/>
        </authorList>
    </citation>
    <scope>NUCLEOTIDE SEQUENCE [LARGE SCALE GENOMIC DNA]</scope>
    <source>
        <strain evidence="4 5">DSM 16998</strain>
    </source>
</reference>
<comment type="caution">
    <text evidence="4">The sequence shown here is derived from an EMBL/GenBank/DDBJ whole genome shotgun (WGS) entry which is preliminary data.</text>
</comment>
<evidence type="ECO:0000256" key="1">
    <source>
        <dbReference type="ARBA" id="ARBA00009820"/>
    </source>
</evidence>
<dbReference type="PANTHER" id="PTHR36842:SF1">
    <property type="entry name" value="PROTEIN TOLB"/>
    <property type="match status" value="1"/>
</dbReference>